<dbReference type="PANTHER" id="PTHR46514">
    <property type="entry name" value="AMPHIPHYSIN"/>
    <property type="match status" value="1"/>
</dbReference>
<keyword evidence="5" id="KW-0175">Coiled coil</keyword>
<evidence type="ECO:0000256" key="1">
    <source>
        <dbReference type="ARBA" id="ARBA00004496"/>
    </source>
</evidence>
<evidence type="ECO:0000259" key="8">
    <source>
        <dbReference type="PROSITE" id="PS51021"/>
    </source>
</evidence>
<organism evidence="9 10">
    <name type="scientific">Sphenodon punctatus</name>
    <name type="common">Tuatara</name>
    <name type="synonym">Hatteria punctata</name>
    <dbReference type="NCBI Taxonomy" id="8508"/>
    <lineage>
        <taxon>Eukaryota</taxon>
        <taxon>Metazoa</taxon>
        <taxon>Chordata</taxon>
        <taxon>Craniata</taxon>
        <taxon>Vertebrata</taxon>
        <taxon>Euteleostomi</taxon>
        <taxon>Lepidosauria</taxon>
        <taxon>Sphenodontia</taxon>
        <taxon>Sphenodontidae</taxon>
        <taxon>Sphenodon</taxon>
    </lineage>
</organism>
<dbReference type="FunFam" id="2.30.30.40:FF:000103">
    <property type="entry name" value="Amphiphysin"/>
    <property type="match status" value="1"/>
</dbReference>
<dbReference type="PROSITE" id="PS50002">
    <property type="entry name" value="SH3"/>
    <property type="match status" value="1"/>
</dbReference>
<dbReference type="InterPro" id="IPR004148">
    <property type="entry name" value="BAR_dom"/>
</dbReference>
<evidence type="ECO:0000256" key="6">
    <source>
        <dbReference type="SAM" id="MobiDB-lite"/>
    </source>
</evidence>
<gene>
    <name evidence="9" type="primary">AMPH</name>
</gene>
<dbReference type="Gene3D" id="2.30.30.40">
    <property type="entry name" value="SH3 Domains"/>
    <property type="match status" value="1"/>
</dbReference>
<dbReference type="GO" id="GO:0048488">
    <property type="term" value="P:synaptic vesicle endocytosis"/>
    <property type="evidence" value="ECO:0007669"/>
    <property type="project" value="TreeGrafter"/>
</dbReference>
<feature type="domain" description="SH3" evidence="7">
    <location>
        <begin position="396"/>
        <end position="469"/>
    </location>
</feature>
<dbReference type="Pfam" id="PF00018">
    <property type="entry name" value="SH3_1"/>
    <property type="match status" value="1"/>
</dbReference>
<feature type="coiled-coil region" evidence="5">
    <location>
        <begin position="131"/>
        <end position="165"/>
    </location>
</feature>
<evidence type="ECO:0000256" key="5">
    <source>
        <dbReference type="SAM" id="Coils"/>
    </source>
</evidence>
<evidence type="ECO:0000256" key="3">
    <source>
        <dbReference type="ARBA" id="ARBA00022490"/>
    </source>
</evidence>
<keyword evidence="3" id="KW-0963">Cytoplasm</keyword>
<protein>
    <submittedName>
        <fullName evidence="9">Amphiphysin</fullName>
    </submittedName>
</protein>
<dbReference type="InterPro" id="IPR036028">
    <property type="entry name" value="SH3-like_dom_sf"/>
</dbReference>
<comment type="subcellular location">
    <subcellularLocation>
        <location evidence="1">Cytoplasm</location>
    </subcellularLocation>
</comment>
<dbReference type="InterPro" id="IPR035470">
    <property type="entry name" value="Amphiphysin_I_SH3"/>
</dbReference>
<dbReference type="Pfam" id="PF03114">
    <property type="entry name" value="BAR"/>
    <property type="match status" value="1"/>
</dbReference>
<dbReference type="PRINTS" id="PR00452">
    <property type="entry name" value="SH3DOMAIN"/>
</dbReference>
<dbReference type="PRINTS" id="PR01251">
    <property type="entry name" value="AMPHIPHYSIN"/>
</dbReference>
<dbReference type="SUPFAM" id="SSF50044">
    <property type="entry name" value="SH3-domain"/>
    <property type="match status" value="1"/>
</dbReference>
<reference evidence="9" key="2">
    <citation type="submission" date="2025-09" db="UniProtKB">
        <authorList>
            <consortium name="Ensembl"/>
        </authorList>
    </citation>
    <scope>IDENTIFICATION</scope>
</reference>
<evidence type="ECO:0000313" key="9">
    <source>
        <dbReference type="Ensembl" id="ENSSPUP00000001045.1"/>
    </source>
</evidence>
<dbReference type="CDD" id="cd12140">
    <property type="entry name" value="SH3_Amphiphysin_I"/>
    <property type="match status" value="1"/>
</dbReference>
<evidence type="ECO:0000259" key="7">
    <source>
        <dbReference type="PROSITE" id="PS50002"/>
    </source>
</evidence>
<sequence length="469" mass="52835">MVRTKYAISFPCLASDYPLNSATDRACHRGLLWETILKIIVLVQPGAFVPKGKNDLFREMIHNLLFFFKPLGMQDASKKLTESLHEVYEPEWYGREDVKTVGEFWFWDSFQTRIAKRSRKLVDYDSARHHLEALQGSKRRDEGRITKAEEEFQKAQKVFEDFNTDLQEELPSLWSRRVGFYVTTFKNIYSLEAKFHKEILLVAKNIIGPLRISKTPSPPEETSPLPSPEASPNHTLAPASPAPARPKSPSQLRKGPPVPPLPKLTPTKELQQENIISLFDDNFVPEISVTTPSQVSPWKNSLSVHLIPMGQFSYSRCGEPFPSKVVIEPASNNEGEGEEHEVIVNESKDAVEDISSTQDTESNTSEVVSEPKTIVEIQPASSEDHPVSADGGMPPGFLFKVEALHDFEAANNDELDLKRGDIVLVIPSDTSADQDAGWLTGVKESDWLQYKETVPYKGLFPENFTQRLE</sequence>
<dbReference type="InterPro" id="IPR027267">
    <property type="entry name" value="AH/BAR_dom_sf"/>
</dbReference>
<feature type="compositionally biased region" description="Pro residues" evidence="6">
    <location>
        <begin position="216"/>
        <end position="229"/>
    </location>
</feature>
<dbReference type="InterPro" id="IPR001452">
    <property type="entry name" value="SH3_domain"/>
</dbReference>
<name>A0A8D0FZR4_SPHPU</name>
<dbReference type="SMART" id="SM00326">
    <property type="entry name" value="SH3"/>
    <property type="match status" value="1"/>
</dbReference>
<proteinExistence type="predicted"/>
<dbReference type="GO" id="GO:0008021">
    <property type="term" value="C:synaptic vesicle"/>
    <property type="evidence" value="ECO:0007669"/>
    <property type="project" value="TreeGrafter"/>
</dbReference>
<dbReference type="Proteomes" id="UP000694392">
    <property type="component" value="Unplaced"/>
</dbReference>
<feature type="domain" description="BAR" evidence="8">
    <location>
        <begin position="1"/>
        <end position="223"/>
    </location>
</feature>
<feature type="region of interest" description="Disordered" evidence="6">
    <location>
        <begin position="211"/>
        <end position="266"/>
    </location>
</feature>
<evidence type="ECO:0000313" key="10">
    <source>
        <dbReference type="Proteomes" id="UP000694392"/>
    </source>
</evidence>
<accession>A0A8D0FZR4</accession>
<dbReference type="PROSITE" id="PS51021">
    <property type="entry name" value="BAR"/>
    <property type="match status" value="1"/>
</dbReference>
<dbReference type="PANTHER" id="PTHR46514:SF2">
    <property type="entry name" value="AMPHIPHYSIN"/>
    <property type="match status" value="1"/>
</dbReference>
<dbReference type="Ensembl" id="ENSSPUT00000001099.1">
    <property type="protein sequence ID" value="ENSSPUP00000001045.1"/>
    <property type="gene ID" value="ENSSPUG00000000430.1"/>
</dbReference>
<dbReference type="SUPFAM" id="SSF103657">
    <property type="entry name" value="BAR/IMD domain-like"/>
    <property type="match status" value="1"/>
</dbReference>
<dbReference type="GeneTree" id="ENSGT00950000182882"/>
<dbReference type="GO" id="GO:0005886">
    <property type="term" value="C:plasma membrane"/>
    <property type="evidence" value="ECO:0007669"/>
    <property type="project" value="TreeGrafter"/>
</dbReference>
<keyword evidence="2 4" id="KW-0728">SH3 domain</keyword>
<dbReference type="Gene3D" id="1.20.1270.60">
    <property type="entry name" value="Arfaptin homology (AH) domain/BAR domain"/>
    <property type="match status" value="1"/>
</dbReference>
<dbReference type="GO" id="GO:0005543">
    <property type="term" value="F:phospholipid binding"/>
    <property type="evidence" value="ECO:0007669"/>
    <property type="project" value="TreeGrafter"/>
</dbReference>
<reference evidence="9" key="1">
    <citation type="submission" date="2025-08" db="UniProtKB">
        <authorList>
            <consortium name="Ensembl"/>
        </authorList>
    </citation>
    <scope>IDENTIFICATION</scope>
</reference>
<dbReference type="InterPro" id="IPR003005">
    <property type="entry name" value="Amphiphysin"/>
</dbReference>
<evidence type="ECO:0000256" key="2">
    <source>
        <dbReference type="ARBA" id="ARBA00022443"/>
    </source>
</evidence>
<dbReference type="AlphaFoldDB" id="A0A8D0FZR4"/>
<keyword evidence="10" id="KW-1185">Reference proteome</keyword>
<dbReference type="SMART" id="SM00721">
    <property type="entry name" value="BAR"/>
    <property type="match status" value="1"/>
</dbReference>
<evidence type="ECO:0000256" key="4">
    <source>
        <dbReference type="PROSITE-ProRule" id="PRU00192"/>
    </source>
</evidence>